<evidence type="ECO:0000256" key="1">
    <source>
        <dbReference type="ARBA" id="ARBA00010835"/>
    </source>
</evidence>
<dbReference type="InterPro" id="IPR004374">
    <property type="entry name" value="PrfB"/>
</dbReference>
<dbReference type="GO" id="GO:0016149">
    <property type="term" value="F:translation release factor activity, codon specific"/>
    <property type="evidence" value="ECO:0007669"/>
    <property type="project" value="UniProtKB-UniRule"/>
</dbReference>
<evidence type="ECO:0000313" key="7">
    <source>
        <dbReference type="EMBL" id="CCB85082.1"/>
    </source>
</evidence>
<comment type="function">
    <text evidence="4">Peptide chain release factor 2 directs the termination of translation in response to the peptide chain termination codons UGA and UAA.</text>
</comment>
<name>F8KV12_PARAV</name>
<dbReference type="FunFam" id="3.30.160.20:FF:000010">
    <property type="entry name" value="Peptide chain release factor 2"/>
    <property type="match status" value="1"/>
</dbReference>
<organism evidence="7 8">
    <name type="scientific">Parachlamydia acanthamoebae (strain UV7)</name>
    <dbReference type="NCBI Taxonomy" id="765952"/>
    <lineage>
        <taxon>Bacteria</taxon>
        <taxon>Pseudomonadati</taxon>
        <taxon>Chlamydiota</taxon>
        <taxon>Chlamydiia</taxon>
        <taxon>Parachlamydiales</taxon>
        <taxon>Parachlamydiaceae</taxon>
        <taxon>Parachlamydia</taxon>
    </lineage>
</organism>
<dbReference type="PANTHER" id="PTHR43116:SF3">
    <property type="entry name" value="CLASS I PEPTIDE CHAIN RELEASE FACTOR"/>
    <property type="match status" value="1"/>
</dbReference>
<dbReference type="Pfam" id="PF03462">
    <property type="entry name" value="PCRF"/>
    <property type="match status" value="1"/>
</dbReference>
<dbReference type="EMBL" id="FR872580">
    <property type="protein sequence ID" value="CCB85082.1"/>
    <property type="molecule type" value="Genomic_DNA"/>
</dbReference>
<evidence type="ECO:0000256" key="5">
    <source>
        <dbReference type="NCBIfam" id="TIGR00020"/>
    </source>
</evidence>
<dbReference type="Gene3D" id="1.20.58.410">
    <property type="entry name" value="Release factor"/>
    <property type="match status" value="1"/>
</dbReference>
<comment type="subcellular location">
    <subcellularLocation>
        <location evidence="4">Cytoplasm</location>
    </subcellularLocation>
</comment>
<dbReference type="InterPro" id="IPR005139">
    <property type="entry name" value="PCRF"/>
</dbReference>
<evidence type="ECO:0000256" key="3">
    <source>
        <dbReference type="ARBA" id="ARBA00022917"/>
    </source>
</evidence>
<dbReference type="InterPro" id="IPR000352">
    <property type="entry name" value="Pep_chain_release_fac_I"/>
</dbReference>
<proteinExistence type="inferred from homology"/>
<dbReference type="eggNOG" id="COG1186">
    <property type="taxonomic scope" value="Bacteria"/>
</dbReference>
<keyword evidence="2 4" id="KW-0488">Methylation</keyword>
<evidence type="ECO:0000313" key="8">
    <source>
        <dbReference type="Proteomes" id="UP000000495"/>
    </source>
</evidence>
<comment type="PTM">
    <text evidence="4">Methylated by PrmC. Methylation increases the termination efficiency of RF2.</text>
</comment>
<dbReference type="Proteomes" id="UP000000495">
    <property type="component" value="Chromosome"/>
</dbReference>
<dbReference type="NCBIfam" id="TIGR00020">
    <property type="entry name" value="prfB"/>
    <property type="match status" value="1"/>
</dbReference>
<protein>
    <recommendedName>
        <fullName evidence="4 5">Peptide chain release factor 2</fullName>
        <shortName evidence="4">RF-2</shortName>
    </recommendedName>
</protein>
<dbReference type="STRING" id="765952.PUV_01320"/>
<keyword evidence="3 4" id="KW-0648">Protein biosynthesis</keyword>
<keyword evidence="4" id="KW-0963">Cytoplasm</keyword>
<feature type="modified residue" description="N5-methylglutamine" evidence="4">
    <location>
        <position position="226"/>
    </location>
</feature>
<dbReference type="HOGENOM" id="CLU_036856_6_0_0"/>
<dbReference type="InterPro" id="IPR045853">
    <property type="entry name" value="Pep_chain_release_fac_I_sf"/>
</dbReference>
<dbReference type="GO" id="GO:0005737">
    <property type="term" value="C:cytoplasm"/>
    <property type="evidence" value="ECO:0007669"/>
    <property type="project" value="UniProtKB-SubCell"/>
</dbReference>
<evidence type="ECO:0000256" key="4">
    <source>
        <dbReference type="HAMAP-Rule" id="MF_00094"/>
    </source>
</evidence>
<reference evidence="7 8" key="1">
    <citation type="journal article" date="2011" name="Mol. Biol. Evol.">
        <title>Unity in variety--the pan-genome of the Chlamydiae.</title>
        <authorList>
            <person name="Collingro A."/>
            <person name="Tischler P."/>
            <person name="Weinmaier T."/>
            <person name="Penz T."/>
            <person name="Heinz E."/>
            <person name="Brunham R.C."/>
            <person name="Read T.D."/>
            <person name="Bavoil P.M."/>
            <person name="Sachse K."/>
            <person name="Kahane S."/>
            <person name="Friedman M.G."/>
            <person name="Rattei T."/>
            <person name="Myers G.S."/>
            <person name="Horn M."/>
        </authorList>
    </citation>
    <scope>NUCLEOTIDE SEQUENCE [LARGE SCALE GENOMIC DNA]</scope>
    <source>
        <strain evidence="8">UV7</strain>
    </source>
</reference>
<keyword evidence="8" id="KW-1185">Reference proteome</keyword>
<gene>
    <name evidence="4 7" type="primary">prfB</name>
    <name evidence="7" type="ordered locus">PUV_01320</name>
</gene>
<evidence type="ECO:0000256" key="2">
    <source>
        <dbReference type="ARBA" id="ARBA00022481"/>
    </source>
</evidence>
<dbReference type="Gene3D" id="3.30.160.20">
    <property type="match status" value="1"/>
</dbReference>
<dbReference type="SMART" id="SM00937">
    <property type="entry name" value="PCRF"/>
    <property type="match status" value="1"/>
</dbReference>
<dbReference type="SUPFAM" id="SSF75620">
    <property type="entry name" value="Release factor"/>
    <property type="match status" value="1"/>
</dbReference>
<sequence length="341" mass="38274">MASKEAKVKALETEMEAPTFWDDNDAAQKVIAECNALKAWTIPYHDLKERYSNVSELLQEAFDLGEESLIQELVEELDSIEASLKELEIRKMLAGELDSKNAFLSINAGAGGTEACDWVLMLSRMYQRWAAKKNWKVEVIDTVDGDVAGIKSITYKFTGPFAYGYAKAEKGVHRLVRISPFDSNAKRHTSFASVDITPEITDDIQIEIRPEDLRVDTFRASGAGGQHVNRTDSAVRLTHLPTGIVVSCQAQRSQLQNKETCYKMLRSKLYEMEVTARENALKAMGGEKKEIAWGSQIRNYVFQPYTLVKDTRTKVECGNIQAVMDGELDDFVNAYLMEFGG</sequence>
<feature type="domain" description="Prokaryotic-type class I peptide chain release factors" evidence="6">
    <location>
        <begin position="219"/>
        <end position="235"/>
    </location>
</feature>
<accession>F8KV12</accession>
<dbReference type="HAMAP" id="MF_00094">
    <property type="entry name" value="Rel_fac_2"/>
    <property type="match status" value="1"/>
</dbReference>
<dbReference type="AlphaFoldDB" id="F8KV12"/>
<dbReference type="PANTHER" id="PTHR43116">
    <property type="entry name" value="PEPTIDE CHAIN RELEASE FACTOR 2"/>
    <property type="match status" value="1"/>
</dbReference>
<comment type="similarity">
    <text evidence="1 4">Belongs to the prokaryotic/mitochondrial release factor family.</text>
</comment>
<dbReference type="Pfam" id="PF00472">
    <property type="entry name" value="RF-1"/>
    <property type="match status" value="1"/>
</dbReference>
<dbReference type="Gene3D" id="3.30.70.1660">
    <property type="match status" value="1"/>
</dbReference>
<evidence type="ECO:0000259" key="6">
    <source>
        <dbReference type="PROSITE" id="PS00745"/>
    </source>
</evidence>
<dbReference type="KEGG" id="puv:PUV_01320"/>
<dbReference type="PROSITE" id="PS00745">
    <property type="entry name" value="RF_PROK_I"/>
    <property type="match status" value="1"/>
</dbReference>